<name>A0A3Q7J8J3_SOLLC</name>
<evidence type="ECO:0000256" key="1">
    <source>
        <dbReference type="SAM" id="Phobius"/>
    </source>
</evidence>
<keyword evidence="3" id="KW-1185">Reference proteome</keyword>
<dbReference type="AlphaFoldDB" id="A0A3Q7J8J3"/>
<feature type="transmembrane region" description="Helical" evidence="1">
    <location>
        <begin position="6"/>
        <end position="25"/>
    </location>
</feature>
<proteinExistence type="predicted"/>
<evidence type="ECO:0000313" key="2">
    <source>
        <dbReference type="EnsemblPlants" id="Solyc12g038800.1.1.1"/>
    </source>
</evidence>
<keyword evidence="1" id="KW-0812">Transmembrane</keyword>
<dbReference type="PaxDb" id="4081-Solyc12g038800.1.1"/>
<organism evidence="2">
    <name type="scientific">Solanum lycopersicum</name>
    <name type="common">Tomato</name>
    <name type="synonym">Lycopersicon esculentum</name>
    <dbReference type="NCBI Taxonomy" id="4081"/>
    <lineage>
        <taxon>Eukaryota</taxon>
        <taxon>Viridiplantae</taxon>
        <taxon>Streptophyta</taxon>
        <taxon>Embryophyta</taxon>
        <taxon>Tracheophyta</taxon>
        <taxon>Spermatophyta</taxon>
        <taxon>Magnoliopsida</taxon>
        <taxon>eudicotyledons</taxon>
        <taxon>Gunneridae</taxon>
        <taxon>Pentapetalae</taxon>
        <taxon>asterids</taxon>
        <taxon>lamiids</taxon>
        <taxon>Solanales</taxon>
        <taxon>Solanaceae</taxon>
        <taxon>Solanoideae</taxon>
        <taxon>Solaneae</taxon>
        <taxon>Solanum</taxon>
        <taxon>Solanum subgen. Lycopersicon</taxon>
    </lineage>
</organism>
<accession>A0A3Q7J8J3</accession>
<protein>
    <submittedName>
        <fullName evidence="2">Uncharacterized protein</fullName>
    </submittedName>
</protein>
<dbReference type="EnsemblPlants" id="Solyc12g038800.1.1">
    <property type="protein sequence ID" value="Solyc12g038800.1.1.1"/>
    <property type="gene ID" value="Solyc12g038800.1"/>
</dbReference>
<keyword evidence="1" id="KW-1133">Transmembrane helix</keyword>
<dbReference type="Gramene" id="Solyc12g038800.1.1">
    <property type="protein sequence ID" value="Solyc12g038800.1.1.1"/>
    <property type="gene ID" value="Solyc12g038800.1"/>
</dbReference>
<keyword evidence="1" id="KW-0472">Membrane</keyword>
<dbReference type="InParanoid" id="A0A3Q7J8J3"/>
<reference evidence="2" key="2">
    <citation type="submission" date="2019-01" db="UniProtKB">
        <authorList>
            <consortium name="EnsemblPlants"/>
        </authorList>
    </citation>
    <scope>IDENTIFICATION</scope>
    <source>
        <strain evidence="2">cv. Heinz 1706</strain>
    </source>
</reference>
<sequence length="155" mass="18168">MFYFSLNFDGCFFLLLAVIVILYLFPLLRHSSGDENQLLRLQLWRIIPQRSTLTRSPFYGVLQLHLMNLRITRKLKLSHYRFYPPISGTKMTFPCRKTSAIYHRSRVSSPMICFSSRTLLPYPTCFLNRILYPTAITCYSDQVLLIMVLDLHPGP</sequence>
<reference evidence="2" key="1">
    <citation type="journal article" date="2012" name="Nature">
        <title>The tomato genome sequence provides insights into fleshy fruit evolution.</title>
        <authorList>
            <consortium name="Tomato Genome Consortium"/>
        </authorList>
    </citation>
    <scope>NUCLEOTIDE SEQUENCE [LARGE SCALE GENOMIC DNA]</scope>
    <source>
        <strain evidence="2">cv. Heinz 1706</strain>
    </source>
</reference>
<dbReference type="Proteomes" id="UP000004994">
    <property type="component" value="Chromosome 12"/>
</dbReference>
<evidence type="ECO:0000313" key="3">
    <source>
        <dbReference type="Proteomes" id="UP000004994"/>
    </source>
</evidence>